<dbReference type="RefSeq" id="WP_169654545.1">
    <property type="nucleotide sequence ID" value="NZ_JABANE010000004.1"/>
</dbReference>
<proteinExistence type="predicted"/>
<accession>A0A7X9NZW9</accession>
<evidence type="ECO:0000313" key="4">
    <source>
        <dbReference type="Proteomes" id="UP000576082"/>
    </source>
</evidence>
<reference evidence="3 4" key="1">
    <citation type="submission" date="2020-04" db="EMBL/GenBank/DDBJ databases">
        <title>Flammeovirga sp. SR4, a novel species isolated from seawater.</title>
        <authorList>
            <person name="Wang X."/>
        </authorList>
    </citation>
    <scope>NUCLEOTIDE SEQUENCE [LARGE SCALE GENOMIC DNA]</scope>
    <source>
        <strain evidence="3 4">ATCC 23126</strain>
    </source>
</reference>
<gene>
    <name evidence="3" type="ORF">HHU12_02145</name>
</gene>
<name>A0A7X9NZW9_9BACT</name>
<dbReference type="Proteomes" id="UP000576082">
    <property type="component" value="Unassembled WGS sequence"/>
</dbReference>
<dbReference type="Gene3D" id="3.80.10.10">
    <property type="entry name" value="Ribonuclease Inhibitor"/>
    <property type="match status" value="1"/>
</dbReference>
<dbReference type="PANTHER" id="PTHR48051">
    <property type="match status" value="1"/>
</dbReference>
<dbReference type="InterPro" id="IPR032675">
    <property type="entry name" value="LRR_dom_sf"/>
</dbReference>
<keyword evidence="1" id="KW-0433">Leucine-rich repeat</keyword>
<dbReference type="GO" id="GO:0005737">
    <property type="term" value="C:cytoplasm"/>
    <property type="evidence" value="ECO:0007669"/>
    <property type="project" value="TreeGrafter"/>
</dbReference>
<protein>
    <submittedName>
        <fullName evidence="3">Leucine-rich repeat domain-containing protein</fullName>
    </submittedName>
</protein>
<keyword evidence="2" id="KW-0677">Repeat</keyword>
<dbReference type="SUPFAM" id="SSF52058">
    <property type="entry name" value="L domain-like"/>
    <property type="match status" value="1"/>
</dbReference>
<keyword evidence="4" id="KW-1185">Reference proteome</keyword>
<sequence>MIIFISCETSINKDQQTLKRINKKYNAELNISSHSGDTITGLRIYGHSFSVIPEEIKEFRYLEDLRIDGVEITKLPDWIKELKRLKAITIVDVPFNSFPEELLEIDSMEHFSFNNHFTLNNAVKELPKELHYKNLKSIHLSRLKIQKLPLLHFNTKEGVSFTLRKTDITEIPDEYRKYHIREFTIDDNRKLDHVDNLFGTYDSLKEVKFQYRGHTEFPMESFKKCYNLEVLYLVDQGLREFPDFIYQNTKLKRLYIDDNFFENIKPDIIKLQDLELLHMSNTFMIDLPEEIFALPKLSYLNIRNPLIKKLPSGIMGLPKREVPMKIYVSNAPESYVPVGMSLEELNEKGYVLLNYN</sequence>
<evidence type="ECO:0000256" key="1">
    <source>
        <dbReference type="ARBA" id="ARBA00022614"/>
    </source>
</evidence>
<dbReference type="PANTHER" id="PTHR48051:SF1">
    <property type="entry name" value="RAS SUPPRESSOR PROTEIN 1"/>
    <property type="match status" value="1"/>
</dbReference>
<organism evidence="3 4">
    <name type="scientific">Flammeovirga aprica JL-4</name>
    <dbReference type="NCBI Taxonomy" id="694437"/>
    <lineage>
        <taxon>Bacteria</taxon>
        <taxon>Pseudomonadati</taxon>
        <taxon>Bacteroidota</taxon>
        <taxon>Cytophagia</taxon>
        <taxon>Cytophagales</taxon>
        <taxon>Flammeovirgaceae</taxon>
        <taxon>Flammeovirga</taxon>
    </lineage>
</organism>
<dbReference type="InterPro" id="IPR050216">
    <property type="entry name" value="LRR_domain-containing"/>
</dbReference>
<comment type="caution">
    <text evidence="3">The sequence shown here is derived from an EMBL/GenBank/DDBJ whole genome shotgun (WGS) entry which is preliminary data.</text>
</comment>
<evidence type="ECO:0000313" key="3">
    <source>
        <dbReference type="EMBL" id="NME66755.1"/>
    </source>
</evidence>
<dbReference type="EMBL" id="JABANE010000004">
    <property type="protein sequence ID" value="NME66755.1"/>
    <property type="molecule type" value="Genomic_DNA"/>
</dbReference>
<dbReference type="AlphaFoldDB" id="A0A7X9NZW9"/>
<evidence type="ECO:0000256" key="2">
    <source>
        <dbReference type="ARBA" id="ARBA00022737"/>
    </source>
</evidence>